<keyword evidence="3" id="KW-0328">Glycosyltransferase</keyword>
<feature type="chain" id="PRO_5012902587" description="L,D-TPase catalytic domain-containing protein" evidence="11">
    <location>
        <begin position="21"/>
        <end position="253"/>
    </location>
</feature>
<evidence type="ECO:0000256" key="1">
    <source>
        <dbReference type="ARBA" id="ARBA00004752"/>
    </source>
</evidence>
<dbReference type="PANTHER" id="PTHR30582:SF4">
    <property type="entry name" value="L,D-TRANSPEPTIDASE YQJB-RELATED"/>
    <property type="match status" value="1"/>
</dbReference>
<dbReference type="GO" id="GO:0016757">
    <property type="term" value="F:glycosyltransferase activity"/>
    <property type="evidence" value="ECO:0007669"/>
    <property type="project" value="UniProtKB-KW"/>
</dbReference>
<evidence type="ECO:0000256" key="2">
    <source>
        <dbReference type="ARBA" id="ARBA00005992"/>
    </source>
</evidence>
<evidence type="ECO:0000256" key="11">
    <source>
        <dbReference type="SAM" id="SignalP"/>
    </source>
</evidence>
<evidence type="ECO:0000256" key="9">
    <source>
        <dbReference type="ARBA" id="ARBA00060592"/>
    </source>
</evidence>
<keyword evidence="6 10" id="KW-0133">Cell shape</keyword>
<dbReference type="GO" id="GO:0071972">
    <property type="term" value="F:peptidoglycan L,D-transpeptidase activity"/>
    <property type="evidence" value="ECO:0007669"/>
    <property type="project" value="TreeGrafter"/>
</dbReference>
<keyword evidence="7 10" id="KW-0573">Peptidoglycan synthesis</keyword>
<dbReference type="Gene3D" id="2.40.440.10">
    <property type="entry name" value="L,D-transpeptidase catalytic domain-like"/>
    <property type="match status" value="1"/>
</dbReference>
<dbReference type="GO" id="GO:0071555">
    <property type="term" value="P:cell wall organization"/>
    <property type="evidence" value="ECO:0007669"/>
    <property type="project" value="UniProtKB-UniRule"/>
</dbReference>
<feature type="domain" description="L,D-TPase catalytic" evidence="12">
    <location>
        <begin position="24"/>
        <end position="143"/>
    </location>
</feature>
<comment type="similarity">
    <text evidence="2">Belongs to the YkuD family.</text>
</comment>
<feature type="active site" description="Proton donor/acceptor" evidence="10">
    <location>
        <position position="103"/>
    </location>
</feature>
<evidence type="ECO:0000313" key="13">
    <source>
        <dbReference type="EMBL" id="PFK31957.1"/>
    </source>
</evidence>
<evidence type="ECO:0000313" key="14">
    <source>
        <dbReference type="Proteomes" id="UP000242656"/>
    </source>
</evidence>
<dbReference type="RefSeq" id="WP_098492253.1">
    <property type="nucleotide sequence ID" value="NZ_NUWN01000090.1"/>
</dbReference>
<dbReference type="CDD" id="cd16913">
    <property type="entry name" value="YkuD_like"/>
    <property type="match status" value="1"/>
</dbReference>
<dbReference type="FunFam" id="2.40.440.10:FF:000003">
    <property type="entry name" value="L,D-transpeptidase YciB"/>
    <property type="match status" value="1"/>
</dbReference>
<dbReference type="PANTHER" id="PTHR30582">
    <property type="entry name" value="L,D-TRANSPEPTIDASE"/>
    <property type="match status" value="1"/>
</dbReference>
<evidence type="ECO:0000256" key="7">
    <source>
        <dbReference type="ARBA" id="ARBA00022984"/>
    </source>
</evidence>
<keyword evidence="5" id="KW-0378">Hydrolase</keyword>
<keyword evidence="8 10" id="KW-0961">Cell wall biogenesis/degradation</keyword>
<evidence type="ECO:0000256" key="3">
    <source>
        <dbReference type="ARBA" id="ARBA00022676"/>
    </source>
</evidence>
<sequence>MKKVCFVVILFFCLPMSAFASSDHLILINLTTNQLSFFENGNYIKTFPVTTGKRQTPTPEGTFCIINKYKNKEYHRKKIPGGAPNNPLGTRWLGLNEKEYAIHGTNREGTIGRRESNGCIRMHDRDIQWLYERVSLQTKVIISQFYTSPEYAAHQLGYRVTSWNGRTIEEEQIGTLTLVDRMDIFWQEPNGQFTKVKTVLPNERYAVYSRGRNGSYYIGNNLYIMDETGEKVRYEQVPYSVLSNIYKRKYNVQ</sequence>
<dbReference type="AlphaFoldDB" id="A0A2B0LJ57"/>
<dbReference type="EMBL" id="NUWN01000090">
    <property type="protein sequence ID" value="PFK31957.1"/>
    <property type="molecule type" value="Genomic_DNA"/>
</dbReference>
<comment type="pathway">
    <text evidence="1 10">Cell wall biogenesis; peptidoglycan biosynthesis.</text>
</comment>
<dbReference type="PROSITE" id="PS52029">
    <property type="entry name" value="LD_TPASE"/>
    <property type="match status" value="1"/>
</dbReference>
<feature type="active site" description="Nucleophile" evidence="10">
    <location>
        <position position="119"/>
    </location>
</feature>
<comment type="pathway">
    <text evidence="9">Glycan biosynthesis.</text>
</comment>
<accession>A0A2B0LJ57</accession>
<proteinExistence type="inferred from homology"/>
<dbReference type="GO" id="GO:0018104">
    <property type="term" value="P:peptidoglycan-protein cross-linking"/>
    <property type="evidence" value="ECO:0007669"/>
    <property type="project" value="TreeGrafter"/>
</dbReference>
<dbReference type="InterPro" id="IPR050979">
    <property type="entry name" value="LD-transpeptidase"/>
</dbReference>
<protein>
    <recommendedName>
        <fullName evidence="12">L,D-TPase catalytic domain-containing protein</fullName>
    </recommendedName>
</protein>
<feature type="signal peptide" evidence="11">
    <location>
        <begin position="1"/>
        <end position="20"/>
    </location>
</feature>
<reference evidence="13 14" key="1">
    <citation type="submission" date="2017-09" db="EMBL/GenBank/DDBJ databases">
        <title>Large-scale bioinformatics analysis of Bacillus genomes uncovers conserved roles of natural products in bacterial physiology.</title>
        <authorList>
            <consortium name="Agbiome Team Llc"/>
            <person name="Bleich R.M."/>
            <person name="Grubbs K.J."/>
            <person name="Santa Maria K.C."/>
            <person name="Allen S.E."/>
            <person name="Farag S."/>
            <person name="Shank E.A."/>
            <person name="Bowers A."/>
        </authorList>
    </citation>
    <scope>NUCLEOTIDE SEQUENCE [LARGE SCALE GENOMIC DNA]</scope>
    <source>
        <strain evidence="13 14">AFS083043</strain>
    </source>
</reference>
<dbReference type="InterPro" id="IPR038063">
    <property type="entry name" value="Transpep_catalytic_dom"/>
</dbReference>
<evidence type="ECO:0000259" key="12">
    <source>
        <dbReference type="PROSITE" id="PS52029"/>
    </source>
</evidence>
<dbReference type="Proteomes" id="UP000242656">
    <property type="component" value="Unassembled WGS sequence"/>
</dbReference>
<evidence type="ECO:0000256" key="5">
    <source>
        <dbReference type="ARBA" id="ARBA00022801"/>
    </source>
</evidence>
<evidence type="ECO:0000256" key="6">
    <source>
        <dbReference type="ARBA" id="ARBA00022960"/>
    </source>
</evidence>
<dbReference type="InterPro" id="IPR005490">
    <property type="entry name" value="LD_TPept_cat_dom"/>
</dbReference>
<comment type="caution">
    <text evidence="13">The sequence shown here is derived from an EMBL/GenBank/DDBJ whole genome shotgun (WGS) entry which is preliminary data.</text>
</comment>
<gene>
    <name evidence="13" type="ORF">COI93_20070</name>
</gene>
<dbReference type="UniPathway" id="UPA00219"/>
<evidence type="ECO:0000256" key="10">
    <source>
        <dbReference type="PROSITE-ProRule" id="PRU01373"/>
    </source>
</evidence>
<organism evidence="13 14">
    <name type="scientific">Bacillus cereus</name>
    <dbReference type="NCBI Taxonomy" id="1396"/>
    <lineage>
        <taxon>Bacteria</taxon>
        <taxon>Bacillati</taxon>
        <taxon>Bacillota</taxon>
        <taxon>Bacilli</taxon>
        <taxon>Bacillales</taxon>
        <taxon>Bacillaceae</taxon>
        <taxon>Bacillus</taxon>
        <taxon>Bacillus cereus group</taxon>
    </lineage>
</organism>
<evidence type="ECO:0000256" key="8">
    <source>
        <dbReference type="ARBA" id="ARBA00023316"/>
    </source>
</evidence>
<keyword evidence="11" id="KW-0732">Signal</keyword>
<dbReference type="GO" id="GO:0008360">
    <property type="term" value="P:regulation of cell shape"/>
    <property type="evidence" value="ECO:0007669"/>
    <property type="project" value="UniProtKB-UniRule"/>
</dbReference>
<name>A0A2B0LJ57_BACCE</name>
<evidence type="ECO:0000256" key="4">
    <source>
        <dbReference type="ARBA" id="ARBA00022679"/>
    </source>
</evidence>
<dbReference type="SUPFAM" id="SSF141523">
    <property type="entry name" value="L,D-transpeptidase catalytic domain-like"/>
    <property type="match status" value="1"/>
</dbReference>
<dbReference type="Pfam" id="PF03734">
    <property type="entry name" value="YkuD"/>
    <property type="match status" value="1"/>
</dbReference>
<dbReference type="GO" id="GO:0005576">
    <property type="term" value="C:extracellular region"/>
    <property type="evidence" value="ECO:0007669"/>
    <property type="project" value="TreeGrafter"/>
</dbReference>
<keyword evidence="4" id="KW-0808">Transferase</keyword>